<dbReference type="GO" id="GO:0032259">
    <property type="term" value="P:methylation"/>
    <property type="evidence" value="ECO:0007669"/>
    <property type="project" value="UniProtKB-KW"/>
</dbReference>
<reference evidence="2 3" key="1">
    <citation type="submission" date="2017-10" db="EMBL/GenBank/DDBJ databases">
        <title>Sequencing the genomes of 1000 actinobacteria strains.</title>
        <authorList>
            <person name="Klenk H.-P."/>
        </authorList>
    </citation>
    <scope>NUCLEOTIDE SEQUENCE [LARGE SCALE GENOMIC DNA]</scope>
    <source>
        <strain evidence="2 3">DSM 46092</strain>
    </source>
</reference>
<protein>
    <submittedName>
        <fullName evidence="2">Ubiquinone/menaquinone biosynthesis C-methylase UbiE</fullName>
    </submittedName>
</protein>
<evidence type="ECO:0000313" key="2">
    <source>
        <dbReference type="EMBL" id="PFG49830.1"/>
    </source>
</evidence>
<dbReference type="GO" id="GO:0008757">
    <property type="term" value="F:S-adenosylmethionine-dependent methyltransferase activity"/>
    <property type="evidence" value="ECO:0007669"/>
    <property type="project" value="InterPro"/>
</dbReference>
<evidence type="ECO:0000313" key="3">
    <source>
        <dbReference type="Proteomes" id="UP000243542"/>
    </source>
</evidence>
<dbReference type="Proteomes" id="UP000243542">
    <property type="component" value="Unassembled WGS sequence"/>
</dbReference>
<dbReference type="SUPFAM" id="SSF53335">
    <property type="entry name" value="S-adenosyl-L-methionine-dependent methyltransferases"/>
    <property type="match status" value="1"/>
</dbReference>
<name>A0A2A9FH43_9PSEU</name>
<organism evidence="2 3">
    <name type="scientific">Amycolatopsis sulphurea</name>
    <dbReference type="NCBI Taxonomy" id="76022"/>
    <lineage>
        <taxon>Bacteria</taxon>
        <taxon>Bacillati</taxon>
        <taxon>Actinomycetota</taxon>
        <taxon>Actinomycetes</taxon>
        <taxon>Pseudonocardiales</taxon>
        <taxon>Pseudonocardiaceae</taxon>
        <taxon>Amycolatopsis</taxon>
    </lineage>
</organism>
<gene>
    <name evidence="2" type="ORF">ATK36_5015</name>
</gene>
<dbReference type="AlphaFoldDB" id="A0A2A9FH43"/>
<feature type="domain" description="Methyltransferase type 11" evidence="1">
    <location>
        <begin position="51"/>
        <end position="145"/>
    </location>
</feature>
<dbReference type="InterPro" id="IPR029063">
    <property type="entry name" value="SAM-dependent_MTases_sf"/>
</dbReference>
<dbReference type="CDD" id="cd02440">
    <property type="entry name" value="AdoMet_MTases"/>
    <property type="match status" value="1"/>
</dbReference>
<dbReference type="InterPro" id="IPR013216">
    <property type="entry name" value="Methyltransf_11"/>
</dbReference>
<evidence type="ECO:0000259" key="1">
    <source>
        <dbReference type="Pfam" id="PF08241"/>
    </source>
</evidence>
<dbReference type="Pfam" id="PF08241">
    <property type="entry name" value="Methyltransf_11"/>
    <property type="match status" value="1"/>
</dbReference>
<keyword evidence="2" id="KW-0808">Transferase</keyword>
<keyword evidence="3" id="KW-1185">Reference proteome</keyword>
<comment type="caution">
    <text evidence="2">The sequence shown here is derived from an EMBL/GenBank/DDBJ whole genome shotgun (WGS) entry which is preliminary data.</text>
</comment>
<accession>A0A2A9FH43</accession>
<dbReference type="Gene3D" id="3.40.50.150">
    <property type="entry name" value="Vaccinia Virus protein VP39"/>
    <property type="match status" value="1"/>
</dbReference>
<keyword evidence="2" id="KW-0489">Methyltransferase</keyword>
<dbReference type="RefSeq" id="WP_098513672.1">
    <property type="nucleotide sequence ID" value="NZ_JBIAKZ010000020.1"/>
</dbReference>
<proteinExistence type="predicted"/>
<keyword evidence="2" id="KW-0830">Ubiquinone</keyword>
<dbReference type="EMBL" id="PDJK01000002">
    <property type="protein sequence ID" value="PFG49830.1"/>
    <property type="molecule type" value="Genomic_DNA"/>
</dbReference>
<dbReference type="PANTHER" id="PTHR43591">
    <property type="entry name" value="METHYLTRANSFERASE"/>
    <property type="match status" value="1"/>
</dbReference>
<sequence length="271" mass="28702">MTTPVEAFLRDYHDRNPAAASELAGAGRLVGDDRTVYEAFAEYVGEPRRVLDLGCGDGSLLAVLAARGAETLAGIDLSPGHVRRALVTPALAGADVRTGRAQKLPFGDDGFDAVVSFMALMLMTDVEQVVAETARVLAPGGTFAIGVGGPGEGALAVFPKIARPLFAVIPEERRVPSGGDPRTRTREGLDRLLGPAGFAPVDWHELLLDVSGPPEQVWQTCHDTYYQIDSLDETQVAGLRTAFMVATRDLLTADGVLPAKARVNVAVTRLS</sequence>